<protein>
    <submittedName>
        <fullName evidence="1">Uncharacterized protein</fullName>
    </submittedName>
</protein>
<evidence type="ECO:0000313" key="2">
    <source>
        <dbReference type="Proteomes" id="UP000015105"/>
    </source>
</evidence>
<reference evidence="1" key="4">
    <citation type="submission" date="2019-03" db="UniProtKB">
        <authorList>
            <consortium name="EnsemblPlants"/>
        </authorList>
    </citation>
    <scope>IDENTIFICATION</scope>
</reference>
<reference evidence="1" key="5">
    <citation type="journal article" date="2021" name="G3 (Bethesda)">
        <title>Aegilops tauschii genome assembly Aet v5.0 features greater sequence contiguity and improved annotation.</title>
        <authorList>
            <person name="Wang L."/>
            <person name="Zhu T."/>
            <person name="Rodriguez J.C."/>
            <person name="Deal K.R."/>
            <person name="Dubcovsky J."/>
            <person name="McGuire P.E."/>
            <person name="Lux T."/>
            <person name="Spannagl M."/>
            <person name="Mayer K.F.X."/>
            <person name="Baldrich P."/>
            <person name="Meyers B.C."/>
            <person name="Huo N."/>
            <person name="Gu Y.Q."/>
            <person name="Zhou H."/>
            <person name="Devos K.M."/>
            <person name="Bennetzen J.L."/>
            <person name="Unver T."/>
            <person name="Budak H."/>
            <person name="Gulick P.J."/>
            <person name="Galiba G."/>
            <person name="Kalapos B."/>
            <person name="Nelson D.R."/>
            <person name="Li P."/>
            <person name="You F.M."/>
            <person name="Luo M.C."/>
            <person name="Dvorak J."/>
        </authorList>
    </citation>
    <scope>NUCLEOTIDE SEQUENCE [LARGE SCALE GENOMIC DNA]</scope>
    <source>
        <strain evidence="1">cv. AL8/78</strain>
    </source>
</reference>
<sequence length="60" mass="6856">MVVLVADHMIGSLGQKRASNKQKQPLSCPEHVYLQFWLPSVYLPTSDTELTYLLFALLYT</sequence>
<dbReference type="AlphaFoldDB" id="A0A453IIF6"/>
<reference evidence="2" key="1">
    <citation type="journal article" date="2014" name="Science">
        <title>Ancient hybridizations among the ancestral genomes of bread wheat.</title>
        <authorList>
            <consortium name="International Wheat Genome Sequencing Consortium,"/>
            <person name="Marcussen T."/>
            <person name="Sandve S.R."/>
            <person name="Heier L."/>
            <person name="Spannagl M."/>
            <person name="Pfeifer M."/>
            <person name="Jakobsen K.S."/>
            <person name="Wulff B.B."/>
            <person name="Steuernagel B."/>
            <person name="Mayer K.F."/>
            <person name="Olsen O.A."/>
        </authorList>
    </citation>
    <scope>NUCLEOTIDE SEQUENCE [LARGE SCALE GENOMIC DNA]</scope>
    <source>
        <strain evidence="2">cv. AL8/78</strain>
    </source>
</reference>
<accession>A0A453IIF6</accession>
<dbReference type="Proteomes" id="UP000015105">
    <property type="component" value="Chromosome 4D"/>
</dbReference>
<reference evidence="2" key="2">
    <citation type="journal article" date="2017" name="Nat. Plants">
        <title>The Aegilops tauschii genome reveals multiple impacts of transposons.</title>
        <authorList>
            <person name="Zhao G."/>
            <person name="Zou C."/>
            <person name="Li K."/>
            <person name="Wang K."/>
            <person name="Li T."/>
            <person name="Gao L."/>
            <person name="Zhang X."/>
            <person name="Wang H."/>
            <person name="Yang Z."/>
            <person name="Liu X."/>
            <person name="Jiang W."/>
            <person name="Mao L."/>
            <person name="Kong X."/>
            <person name="Jiao Y."/>
            <person name="Jia J."/>
        </authorList>
    </citation>
    <scope>NUCLEOTIDE SEQUENCE [LARGE SCALE GENOMIC DNA]</scope>
    <source>
        <strain evidence="2">cv. AL8/78</strain>
    </source>
</reference>
<keyword evidence="2" id="KW-1185">Reference proteome</keyword>
<dbReference type="Gramene" id="AET4Gv20566300.4">
    <property type="protein sequence ID" value="AET4Gv20566300.4"/>
    <property type="gene ID" value="AET4Gv20566300"/>
</dbReference>
<dbReference type="EnsemblPlants" id="AET4Gv20566300.4">
    <property type="protein sequence ID" value="AET4Gv20566300.4"/>
    <property type="gene ID" value="AET4Gv20566300"/>
</dbReference>
<name>A0A453IIF6_AEGTS</name>
<organism evidence="1 2">
    <name type="scientific">Aegilops tauschii subsp. strangulata</name>
    <name type="common">Goatgrass</name>
    <dbReference type="NCBI Taxonomy" id="200361"/>
    <lineage>
        <taxon>Eukaryota</taxon>
        <taxon>Viridiplantae</taxon>
        <taxon>Streptophyta</taxon>
        <taxon>Embryophyta</taxon>
        <taxon>Tracheophyta</taxon>
        <taxon>Spermatophyta</taxon>
        <taxon>Magnoliopsida</taxon>
        <taxon>Liliopsida</taxon>
        <taxon>Poales</taxon>
        <taxon>Poaceae</taxon>
        <taxon>BOP clade</taxon>
        <taxon>Pooideae</taxon>
        <taxon>Triticodae</taxon>
        <taxon>Triticeae</taxon>
        <taxon>Triticinae</taxon>
        <taxon>Aegilops</taxon>
    </lineage>
</organism>
<proteinExistence type="predicted"/>
<reference evidence="1" key="3">
    <citation type="journal article" date="2017" name="Nature">
        <title>Genome sequence of the progenitor of the wheat D genome Aegilops tauschii.</title>
        <authorList>
            <person name="Luo M.C."/>
            <person name="Gu Y.Q."/>
            <person name="Puiu D."/>
            <person name="Wang H."/>
            <person name="Twardziok S.O."/>
            <person name="Deal K.R."/>
            <person name="Huo N."/>
            <person name="Zhu T."/>
            <person name="Wang L."/>
            <person name="Wang Y."/>
            <person name="McGuire P.E."/>
            <person name="Liu S."/>
            <person name="Long H."/>
            <person name="Ramasamy R.K."/>
            <person name="Rodriguez J.C."/>
            <person name="Van S.L."/>
            <person name="Yuan L."/>
            <person name="Wang Z."/>
            <person name="Xia Z."/>
            <person name="Xiao L."/>
            <person name="Anderson O.D."/>
            <person name="Ouyang S."/>
            <person name="Liang Y."/>
            <person name="Zimin A.V."/>
            <person name="Pertea G."/>
            <person name="Qi P."/>
            <person name="Bennetzen J.L."/>
            <person name="Dai X."/>
            <person name="Dawson M.W."/>
            <person name="Muller H.G."/>
            <person name="Kugler K."/>
            <person name="Rivarola-Duarte L."/>
            <person name="Spannagl M."/>
            <person name="Mayer K.F.X."/>
            <person name="Lu F.H."/>
            <person name="Bevan M.W."/>
            <person name="Leroy P."/>
            <person name="Li P."/>
            <person name="You F.M."/>
            <person name="Sun Q."/>
            <person name="Liu Z."/>
            <person name="Lyons E."/>
            <person name="Wicker T."/>
            <person name="Salzberg S.L."/>
            <person name="Devos K.M."/>
            <person name="Dvorak J."/>
        </authorList>
    </citation>
    <scope>NUCLEOTIDE SEQUENCE [LARGE SCALE GENOMIC DNA]</scope>
    <source>
        <strain evidence="1">cv. AL8/78</strain>
    </source>
</reference>
<evidence type="ECO:0000313" key="1">
    <source>
        <dbReference type="EnsemblPlants" id="AET4Gv20566300.4"/>
    </source>
</evidence>